<protein>
    <recommendedName>
        <fullName evidence="4">DUF4239 domain-containing protein</fullName>
    </recommendedName>
</protein>
<keyword evidence="1" id="KW-0812">Transmembrane</keyword>
<dbReference type="Pfam" id="PF14023">
    <property type="entry name" value="Bestrophin-like"/>
    <property type="match status" value="1"/>
</dbReference>
<sequence>MHHLFIAFIVFCCVFASAVLGLWLHAMLPGHHLSEDSIGVVKLTTGLIATIAALVLGLLISSAKNSLDTMNAELVRAAASIVQLDRVLAKYGPETQEIREALKQHVGASIQILSSGDPAQVARLGNTATLRRVEGLQHKLEELSPHNAMQRQLQASAIGIADEVLAVRRLALLQSVGALPMALLVMLVVWLSIIFGAFGMFGPFNVTVVAAFFLGAVSTSGAIFLILEMNTPLDGLITVSLEPMRDAFAMLGK</sequence>
<keyword evidence="1" id="KW-1133">Transmembrane helix</keyword>
<accession>A0A1N7RSL9</accession>
<dbReference type="OrthoDB" id="4711656at2"/>
<feature type="transmembrane region" description="Helical" evidence="1">
    <location>
        <begin position="204"/>
        <end position="227"/>
    </location>
</feature>
<keyword evidence="3" id="KW-1185">Reference proteome</keyword>
<name>A0A1N7RSL9_9BURK</name>
<feature type="transmembrane region" description="Helical" evidence="1">
    <location>
        <begin position="178"/>
        <end position="198"/>
    </location>
</feature>
<proteinExistence type="predicted"/>
<dbReference type="RefSeq" id="WP_094778950.1">
    <property type="nucleotide sequence ID" value="NZ_CYGX02000014.1"/>
</dbReference>
<keyword evidence="1" id="KW-0472">Membrane</keyword>
<evidence type="ECO:0000313" key="3">
    <source>
        <dbReference type="Proteomes" id="UP000187012"/>
    </source>
</evidence>
<dbReference type="STRING" id="1247936.BN2475_140013"/>
<dbReference type="InterPro" id="IPR025333">
    <property type="entry name" value="DUF4239"/>
</dbReference>
<dbReference type="Proteomes" id="UP000187012">
    <property type="component" value="Unassembled WGS sequence"/>
</dbReference>
<dbReference type="AlphaFoldDB" id="A0A1N7RSL9"/>
<dbReference type="EMBL" id="CYGX02000014">
    <property type="protein sequence ID" value="SIT38111.1"/>
    <property type="molecule type" value="Genomic_DNA"/>
</dbReference>
<reference evidence="2 3" key="1">
    <citation type="submission" date="2016-12" db="EMBL/GenBank/DDBJ databases">
        <authorList>
            <person name="Song W.-J."/>
            <person name="Kurnit D.M."/>
        </authorList>
    </citation>
    <scope>NUCLEOTIDE SEQUENCE [LARGE SCALE GENOMIC DNA]</scope>
    <source>
        <strain evidence="2 3">STM7296</strain>
    </source>
</reference>
<evidence type="ECO:0000256" key="1">
    <source>
        <dbReference type="SAM" id="Phobius"/>
    </source>
</evidence>
<feature type="transmembrane region" description="Helical" evidence="1">
    <location>
        <begin position="37"/>
        <end position="60"/>
    </location>
</feature>
<organism evidence="2 3">
    <name type="scientific">Paraburkholderia ribeironis</name>
    <dbReference type="NCBI Taxonomy" id="1247936"/>
    <lineage>
        <taxon>Bacteria</taxon>
        <taxon>Pseudomonadati</taxon>
        <taxon>Pseudomonadota</taxon>
        <taxon>Betaproteobacteria</taxon>
        <taxon>Burkholderiales</taxon>
        <taxon>Burkholderiaceae</taxon>
        <taxon>Paraburkholderia</taxon>
    </lineage>
</organism>
<evidence type="ECO:0000313" key="2">
    <source>
        <dbReference type="EMBL" id="SIT38111.1"/>
    </source>
</evidence>
<evidence type="ECO:0008006" key="4">
    <source>
        <dbReference type="Google" id="ProtNLM"/>
    </source>
</evidence>
<gene>
    <name evidence="2" type="ORF">BN2475_140013</name>
</gene>